<evidence type="ECO:0000256" key="1">
    <source>
        <dbReference type="SAM" id="Phobius"/>
    </source>
</evidence>
<dbReference type="HOGENOM" id="CLU_757089_0_0_1"/>
<feature type="transmembrane region" description="Helical" evidence="1">
    <location>
        <begin position="147"/>
        <end position="164"/>
    </location>
</feature>
<dbReference type="FunCoup" id="B0W0K6">
    <property type="interactions" value="3"/>
</dbReference>
<dbReference type="InParanoid" id="B0W0K6"/>
<dbReference type="OMA" id="QRVFQFF"/>
<keyword evidence="1" id="KW-1133">Transmembrane helix</keyword>
<dbReference type="VEuPathDB" id="VectorBase:CPIJ000675"/>
<dbReference type="KEGG" id="cqu:CpipJ_CPIJ000675"/>
<organism>
    <name type="scientific">Culex quinquefasciatus</name>
    <name type="common">Southern house mosquito</name>
    <name type="synonym">Culex pungens</name>
    <dbReference type="NCBI Taxonomy" id="7176"/>
    <lineage>
        <taxon>Eukaryota</taxon>
        <taxon>Metazoa</taxon>
        <taxon>Ecdysozoa</taxon>
        <taxon>Arthropoda</taxon>
        <taxon>Hexapoda</taxon>
        <taxon>Insecta</taxon>
        <taxon>Pterygota</taxon>
        <taxon>Neoptera</taxon>
        <taxon>Endopterygota</taxon>
        <taxon>Diptera</taxon>
        <taxon>Nematocera</taxon>
        <taxon>Culicoidea</taxon>
        <taxon>Culicidae</taxon>
        <taxon>Culicinae</taxon>
        <taxon>Culicini</taxon>
        <taxon>Culex</taxon>
        <taxon>Culex</taxon>
    </lineage>
</organism>
<gene>
    <name evidence="3" type="primary">6031435</name>
    <name evidence="2" type="ORF">CpipJ_CPIJ000675</name>
</gene>
<reference evidence="2" key="1">
    <citation type="submission" date="2007-03" db="EMBL/GenBank/DDBJ databases">
        <title>Annotation of Culex pipiens quinquefasciatus.</title>
        <authorList>
            <consortium name="The Broad Institute Genome Sequencing Platform"/>
            <person name="Atkinson P.W."/>
            <person name="Hemingway J."/>
            <person name="Christensen B.M."/>
            <person name="Higgs S."/>
            <person name="Kodira C."/>
            <person name="Hannick L."/>
            <person name="Megy K."/>
            <person name="O'Leary S."/>
            <person name="Pearson M."/>
            <person name="Haas B.J."/>
            <person name="Mauceli E."/>
            <person name="Wortman J.R."/>
            <person name="Lee N.H."/>
            <person name="Guigo R."/>
            <person name="Stanke M."/>
            <person name="Alvarado L."/>
            <person name="Amedeo P."/>
            <person name="Antoine C.H."/>
            <person name="Arensburger P."/>
            <person name="Bidwell S.L."/>
            <person name="Crawford M."/>
            <person name="Camaro F."/>
            <person name="Devon K."/>
            <person name="Engels R."/>
            <person name="Hammond M."/>
            <person name="Howarth C."/>
            <person name="Koehrsen M."/>
            <person name="Lawson D."/>
            <person name="Montgomery P."/>
            <person name="Nene V."/>
            <person name="Nusbaum C."/>
            <person name="Puiu D."/>
            <person name="Romero-Severson J."/>
            <person name="Severson D.W."/>
            <person name="Shumway M."/>
            <person name="Sisk P."/>
            <person name="Stolte C."/>
            <person name="Zeng Q."/>
            <person name="Eisenstadt E."/>
            <person name="Fraser-Liggett C."/>
            <person name="Strausberg R."/>
            <person name="Galagan J."/>
            <person name="Birren B."/>
            <person name="Collins F.H."/>
        </authorList>
    </citation>
    <scope>NUCLEOTIDE SEQUENCE [LARGE SCALE GENOMIC DNA]</scope>
    <source>
        <strain evidence="2">JHB</strain>
    </source>
</reference>
<dbReference type="OrthoDB" id="7786859at2759"/>
<evidence type="ECO:0000313" key="4">
    <source>
        <dbReference type="Proteomes" id="UP000002320"/>
    </source>
</evidence>
<keyword evidence="1" id="KW-0812">Transmembrane</keyword>
<accession>B0W0K6</accession>
<protein>
    <submittedName>
        <fullName evidence="2 3">Uncharacterized protein</fullName>
    </submittedName>
</protein>
<feature type="transmembrane region" description="Helical" evidence="1">
    <location>
        <begin position="242"/>
        <end position="262"/>
    </location>
</feature>
<feature type="transmembrane region" description="Helical" evidence="1">
    <location>
        <begin position="203"/>
        <end position="222"/>
    </location>
</feature>
<feature type="transmembrane region" description="Helical" evidence="1">
    <location>
        <begin position="70"/>
        <end position="89"/>
    </location>
</feature>
<evidence type="ECO:0000313" key="3">
    <source>
        <dbReference type="EnsemblMetazoa" id="CPIJ000675-PA"/>
    </source>
</evidence>
<dbReference type="EMBL" id="DS231818">
    <property type="protein sequence ID" value="EDS41308.1"/>
    <property type="molecule type" value="Genomic_DNA"/>
</dbReference>
<keyword evidence="4" id="KW-1185">Reference proteome</keyword>
<dbReference type="EnsemblMetazoa" id="CPIJ000675-RA">
    <property type="protein sequence ID" value="CPIJ000675-PA"/>
    <property type="gene ID" value="CPIJ000675"/>
</dbReference>
<dbReference type="eggNOG" id="ENOG502TAVF">
    <property type="taxonomic scope" value="Eukaryota"/>
</dbReference>
<dbReference type="STRING" id="7176.B0W0K6"/>
<proteinExistence type="predicted"/>
<keyword evidence="1" id="KW-0472">Membrane</keyword>
<sequence length="355" mass="41827">MLVDQTMYRNIQNLKSFFNGDSSPRKTINCIFWLCCLLALLFFYFKRSLELVLRRGRIRVQKHSQTIQHAWNVCFYTAATVFLGLYHKLLIRPEIASQSSKYFPQYNNAIFLTACDVAKFEIVTMVLAAFDIIGTLVRIRNHDFSEAISKVFFFALVLCCYVLRLENYSVLLNFYLGAYNAFQETLLLLSLHTNDRSDTTLRLYVILNFSSWSYLFLNILPFEFLIPTLYANNKELHLYLNIIFWLWYCSCIWNSPILKFLYHKIYHLHPYDCAGGESSVRCILLNDNQRFKHYRNLERAYLELKLFHDKSKLSGARHGESENASAKAFQTIKCVLALKRKLKRIRENRDHLSAD</sequence>
<dbReference type="AlphaFoldDB" id="B0W0K6"/>
<feature type="transmembrane region" description="Helical" evidence="1">
    <location>
        <begin position="170"/>
        <end position="191"/>
    </location>
</feature>
<reference evidence="3" key="2">
    <citation type="submission" date="2021-02" db="UniProtKB">
        <authorList>
            <consortium name="EnsemblMetazoa"/>
        </authorList>
    </citation>
    <scope>IDENTIFICATION</scope>
    <source>
        <strain evidence="3">JHB</strain>
    </source>
</reference>
<dbReference type="Proteomes" id="UP000002320">
    <property type="component" value="Unassembled WGS sequence"/>
</dbReference>
<dbReference type="VEuPathDB" id="VectorBase:CQUJHB013351"/>
<feature type="transmembrane region" description="Helical" evidence="1">
    <location>
        <begin position="31"/>
        <end position="49"/>
    </location>
</feature>
<evidence type="ECO:0000313" key="2">
    <source>
        <dbReference type="EMBL" id="EDS41308.1"/>
    </source>
</evidence>
<name>B0W0K6_CULQU</name>